<dbReference type="Proteomes" id="UP001066276">
    <property type="component" value="Chromosome 3_1"/>
</dbReference>
<feature type="region of interest" description="Disordered" evidence="1">
    <location>
        <begin position="1"/>
        <end position="95"/>
    </location>
</feature>
<keyword evidence="3" id="KW-1185">Reference proteome</keyword>
<evidence type="ECO:0000313" key="2">
    <source>
        <dbReference type="EMBL" id="KAJ1187411.1"/>
    </source>
</evidence>
<proteinExistence type="predicted"/>
<accession>A0AAV7UFE6</accession>
<comment type="caution">
    <text evidence="2">The sequence shown here is derived from an EMBL/GenBank/DDBJ whole genome shotgun (WGS) entry which is preliminary data.</text>
</comment>
<organism evidence="2 3">
    <name type="scientific">Pleurodeles waltl</name>
    <name type="common">Iberian ribbed newt</name>
    <dbReference type="NCBI Taxonomy" id="8319"/>
    <lineage>
        <taxon>Eukaryota</taxon>
        <taxon>Metazoa</taxon>
        <taxon>Chordata</taxon>
        <taxon>Craniata</taxon>
        <taxon>Vertebrata</taxon>
        <taxon>Euteleostomi</taxon>
        <taxon>Amphibia</taxon>
        <taxon>Batrachia</taxon>
        <taxon>Caudata</taxon>
        <taxon>Salamandroidea</taxon>
        <taxon>Salamandridae</taxon>
        <taxon>Pleurodelinae</taxon>
        <taxon>Pleurodeles</taxon>
    </lineage>
</organism>
<evidence type="ECO:0000256" key="1">
    <source>
        <dbReference type="SAM" id="MobiDB-lite"/>
    </source>
</evidence>
<protein>
    <submittedName>
        <fullName evidence="2">Uncharacterized protein</fullName>
    </submittedName>
</protein>
<feature type="compositionally biased region" description="Polar residues" evidence="1">
    <location>
        <begin position="65"/>
        <end position="86"/>
    </location>
</feature>
<name>A0AAV7UFE6_PLEWA</name>
<sequence>MGSKEKGRQPYLPPPRVREPACPGAERKQAEAKGGGQGQPSGVTRPGPSQYASHKEQPRNKPKRASSQGQPGSDTTWLQPRTQTRPGTARLGRPV</sequence>
<dbReference type="EMBL" id="JANPWB010000005">
    <property type="protein sequence ID" value="KAJ1187411.1"/>
    <property type="molecule type" value="Genomic_DNA"/>
</dbReference>
<evidence type="ECO:0000313" key="3">
    <source>
        <dbReference type="Proteomes" id="UP001066276"/>
    </source>
</evidence>
<reference evidence="2" key="1">
    <citation type="journal article" date="2022" name="bioRxiv">
        <title>Sequencing and chromosome-scale assembly of the giantPleurodeles waltlgenome.</title>
        <authorList>
            <person name="Brown T."/>
            <person name="Elewa A."/>
            <person name="Iarovenko S."/>
            <person name="Subramanian E."/>
            <person name="Araus A.J."/>
            <person name="Petzold A."/>
            <person name="Susuki M."/>
            <person name="Suzuki K.-i.T."/>
            <person name="Hayashi T."/>
            <person name="Toyoda A."/>
            <person name="Oliveira C."/>
            <person name="Osipova E."/>
            <person name="Leigh N.D."/>
            <person name="Simon A."/>
            <person name="Yun M.H."/>
        </authorList>
    </citation>
    <scope>NUCLEOTIDE SEQUENCE</scope>
    <source>
        <strain evidence="2">20211129_DDA</strain>
        <tissue evidence="2">Liver</tissue>
    </source>
</reference>
<dbReference type="AlphaFoldDB" id="A0AAV7UFE6"/>
<gene>
    <name evidence="2" type="ORF">NDU88_004187</name>
</gene>